<dbReference type="EMBL" id="KQ964249">
    <property type="protein sequence ID" value="KXJ92312.1"/>
    <property type="molecule type" value="Genomic_DNA"/>
</dbReference>
<evidence type="ECO:0000313" key="5">
    <source>
        <dbReference type="Proteomes" id="UP000070501"/>
    </source>
</evidence>
<evidence type="ECO:0000259" key="3">
    <source>
        <dbReference type="Pfam" id="PF12539"/>
    </source>
</evidence>
<reference evidence="5" key="1">
    <citation type="submission" date="2016-02" db="EMBL/GenBank/DDBJ databases">
        <title>Draft genome sequence of Microdochium bolleyi, a fungal endophyte of beachgrass.</title>
        <authorList>
            <consortium name="DOE Joint Genome Institute"/>
            <person name="David A.S."/>
            <person name="May G."/>
            <person name="Haridas S."/>
            <person name="Lim J."/>
            <person name="Wang M."/>
            <person name="Labutti K."/>
            <person name="Lipzen A."/>
            <person name="Barry K."/>
            <person name="Grigoriev I.V."/>
        </authorList>
    </citation>
    <scope>NUCLEOTIDE SEQUENCE [LARGE SCALE GENOMIC DNA]</scope>
    <source>
        <strain evidence="5">J235TASD1</strain>
    </source>
</reference>
<feature type="compositionally biased region" description="Basic and acidic residues" evidence="2">
    <location>
        <begin position="116"/>
        <end position="134"/>
    </location>
</feature>
<evidence type="ECO:0000313" key="4">
    <source>
        <dbReference type="EMBL" id="KXJ92312.1"/>
    </source>
</evidence>
<dbReference type="PANTHER" id="PTHR28006">
    <property type="entry name" value="MONOPOLIN COMPLEX SUBUNIT CSM1"/>
    <property type="match status" value="1"/>
</dbReference>
<dbReference type="GO" id="GO:0051315">
    <property type="term" value="P:attachment of mitotic spindle microtubules to kinetochore"/>
    <property type="evidence" value="ECO:0007669"/>
    <property type="project" value="TreeGrafter"/>
</dbReference>
<dbReference type="OrthoDB" id="2431049at2759"/>
<dbReference type="FunFam" id="3.90.1150.80:FF:000001">
    <property type="entry name" value="Chromosome segregation protein (Pcs1)"/>
    <property type="match status" value="1"/>
</dbReference>
<dbReference type="InParanoid" id="A0A136J576"/>
<dbReference type="GO" id="GO:0005730">
    <property type="term" value="C:nucleolus"/>
    <property type="evidence" value="ECO:0007669"/>
    <property type="project" value="TreeGrafter"/>
</dbReference>
<dbReference type="GO" id="GO:0033551">
    <property type="term" value="C:monopolin complex"/>
    <property type="evidence" value="ECO:0007669"/>
    <property type="project" value="InterPro"/>
</dbReference>
<organism evidence="4 5">
    <name type="scientific">Microdochium bolleyi</name>
    <dbReference type="NCBI Taxonomy" id="196109"/>
    <lineage>
        <taxon>Eukaryota</taxon>
        <taxon>Fungi</taxon>
        <taxon>Dikarya</taxon>
        <taxon>Ascomycota</taxon>
        <taxon>Pezizomycotina</taxon>
        <taxon>Sordariomycetes</taxon>
        <taxon>Xylariomycetidae</taxon>
        <taxon>Xylariales</taxon>
        <taxon>Microdochiaceae</taxon>
        <taxon>Microdochium</taxon>
    </lineage>
</organism>
<dbReference type="InterPro" id="IPR020981">
    <property type="entry name" value="Csm1/Pcs1_C"/>
</dbReference>
<sequence>MREESPWTRFFQRNSNYPICIHPSTTFTSCRVLEAQMPRVQAGALMGLVDSDEEGDILGGGAAQRKGMAPAKRGRATGTGRGAKTLAGTSRSASVTAGAARKPLLDKPHNATASEEVSRGKKRAAAEEPIEHKAKAAKGRPGRPPKAQKLAQQAAAEAEEEEDEDEEAIEEPEEVQTRAPVPRARKGRPPAKARAATPPTDHEVPETQYSSPGVDEEEDKFDQMEYSIDDVDDVEEVAQAPPARARSSSVQRTKPRVPPSATKRTTPGPESRSTGSDPIMRRRLGDLTRKYEALEAKYASLRELGIKEAERNYDLLKKQSEERAKAANELIATLKAQLASKEEVTKESQVLRRQLDESSNTIERLQEEVNSLQGSLANSRKEAKTLTTKLTAARTADTAAVKIPGSAMKGGVPDKRMMANAEALVQAAQMKEDLYGDLTGLIIRGVKREEDEDVFDCIQTGRNGTLHFKLATGVDGTNDNYEETQFVYMPQLDDSRDEDLKEMLPDYLSEDITFPRPQAARFYSRVMKALTERLD</sequence>
<dbReference type="STRING" id="196109.A0A136J576"/>
<dbReference type="Gene3D" id="3.90.1150.80">
    <property type="match status" value="1"/>
</dbReference>
<feature type="region of interest" description="Disordered" evidence="2">
    <location>
        <begin position="56"/>
        <end position="283"/>
    </location>
</feature>
<feature type="domain" description="Monopolin complex subunit Csm1/Pcs1 C-terminal" evidence="3">
    <location>
        <begin position="429"/>
        <end position="516"/>
    </location>
</feature>
<feature type="coiled-coil region" evidence="1">
    <location>
        <begin position="284"/>
        <end position="382"/>
    </location>
</feature>
<evidence type="ECO:0000256" key="2">
    <source>
        <dbReference type="SAM" id="MobiDB-lite"/>
    </source>
</evidence>
<dbReference type="PROSITE" id="PS51257">
    <property type="entry name" value="PROKAR_LIPOPROTEIN"/>
    <property type="match status" value="1"/>
</dbReference>
<name>A0A136J576_9PEZI</name>
<keyword evidence="5" id="KW-1185">Reference proteome</keyword>
<feature type="compositionally biased region" description="Acidic residues" evidence="2">
    <location>
        <begin position="157"/>
        <end position="174"/>
    </location>
</feature>
<accession>A0A136J576</accession>
<dbReference type="GO" id="GO:0072686">
    <property type="term" value="C:mitotic spindle"/>
    <property type="evidence" value="ECO:0007669"/>
    <property type="project" value="TreeGrafter"/>
</dbReference>
<feature type="compositionally biased region" description="Low complexity" evidence="2">
    <location>
        <begin position="237"/>
        <end position="252"/>
    </location>
</feature>
<dbReference type="Pfam" id="PF12539">
    <property type="entry name" value="Csm1"/>
    <property type="match status" value="1"/>
</dbReference>
<dbReference type="InterPro" id="IPR038608">
    <property type="entry name" value="Csm1/Pcs1_C_sf"/>
</dbReference>
<dbReference type="GO" id="GO:0045144">
    <property type="term" value="P:meiotic sister chromatid segregation"/>
    <property type="evidence" value="ECO:0007669"/>
    <property type="project" value="TreeGrafter"/>
</dbReference>
<dbReference type="AlphaFoldDB" id="A0A136J576"/>
<dbReference type="GO" id="GO:1990644">
    <property type="term" value="F:microtubule site clamp"/>
    <property type="evidence" value="ECO:0007669"/>
    <property type="project" value="TreeGrafter"/>
</dbReference>
<dbReference type="CDD" id="cd23787">
    <property type="entry name" value="RWD_CSM1"/>
    <property type="match status" value="1"/>
</dbReference>
<gene>
    <name evidence="4" type="ORF">Micbo1qcDRAFT_195211</name>
</gene>
<feature type="compositionally biased region" description="Low complexity" evidence="2">
    <location>
        <begin position="76"/>
        <end position="89"/>
    </location>
</feature>
<dbReference type="Proteomes" id="UP000070501">
    <property type="component" value="Unassembled WGS sequence"/>
</dbReference>
<evidence type="ECO:0000256" key="1">
    <source>
        <dbReference type="SAM" id="Coils"/>
    </source>
</evidence>
<dbReference type="GO" id="GO:0034506">
    <property type="term" value="C:chromosome, centromeric core domain"/>
    <property type="evidence" value="ECO:0007669"/>
    <property type="project" value="TreeGrafter"/>
</dbReference>
<proteinExistence type="predicted"/>
<dbReference type="PANTHER" id="PTHR28006:SF1">
    <property type="entry name" value="MONOPOLIN COMPLEX SUBUNIT CSM1"/>
    <property type="match status" value="1"/>
</dbReference>
<keyword evidence="1" id="KW-0175">Coiled coil</keyword>
<protein>
    <submittedName>
        <fullName evidence="4">Chromosome segregation protein Csm1/Pcs1-domain-containing protein</fullName>
    </submittedName>
</protein>
<dbReference type="InterPro" id="IPR040349">
    <property type="entry name" value="Csm1/Pcs1"/>
</dbReference>
<feature type="compositionally biased region" description="Acidic residues" evidence="2">
    <location>
        <begin position="227"/>
        <end position="236"/>
    </location>
</feature>